<evidence type="ECO:0000313" key="2">
    <source>
        <dbReference type="EMBL" id="NEY73240.1"/>
    </source>
</evidence>
<evidence type="ECO:0000259" key="1">
    <source>
        <dbReference type="Pfam" id="PF01170"/>
    </source>
</evidence>
<organism evidence="2 3">
    <name type="scientific">Bacillus mesophilus</name>
    <dbReference type="NCBI Taxonomy" id="1808955"/>
    <lineage>
        <taxon>Bacteria</taxon>
        <taxon>Bacillati</taxon>
        <taxon>Bacillota</taxon>
        <taxon>Bacilli</taxon>
        <taxon>Bacillales</taxon>
        <taxon>Bacillaceae</taxon>
        <taxon>Bacillus</taxon>
    </lineage>
</organism>
<dbReference type="Gene3D" id="3.40.50.150">
    <property type="entry name" value="Vaccinia Virus protein VP39"/>
    <property type="match status" value="1"/>
</dbReference>
<dbReference type="PANTHER" id="PTHR14911">
    <property type="entry name" value="THUMP DOMAIN-CONTAINING"/>
    <property type="match status" value="1"/>
</dbReference>
<keyword evidence="2" id="KW-0489">Methyltransferase</keyword>
<dbReference type="Proteomes" id="UP000481043">
    <property type="component" value="Unassembled WGS sequence"/>
</dbReference>
<gene>
    <name evidence="2" type="ORF">G4D63_16020</name>
</gene>
<dbReference type="GO" id="GO:0030488">
    <property type="term" value="P:tRNA methylation"/>
    <property type="evidence" value="ECO:0007669"/>
    <property type="project" value="TreeGrafter"/>
</dbReference>
<dbReference type="GO" id="GO:0016423">
    <property type="term" value="F:tRNA (guanine) methyltransferase activity"/>
    <property type="evidence" value="ECO:0007669"/>
    <property type="project" value="TreeGrafter"/>
</dbReference>
<sequence length="298" mass="33698">MELRAFFGKEAKIDSHIVESTIKIDPSRSPFIRERIDVWYEGDSLESLREQVKNVPFSESTFKVMYIKDEKISDSEKTGLVERRRIEREIGMCIQGEPDLEKPENIYGVIVVEGRWIFGNYHKSEQVWLHHQQKPNDYSTALNTRVARAVANIAVPDPVGVKVIDPCCGIGTVVVEALSMGIDIVGSDVNPLVLPGARENIAHFGLACNIAKRDIREVTEQYDVVIIDMPYNLCSVISKEEQLEMLQSANRIADKLVVVTIEDIDSLIAEAGFQIEDRCELKKGKLVRQVIDCRKIIK</sequence>
<proteinExistence type="predicted"/>
<protein>
    <submittedName>
        <fullName evidence="2">Methyltransferase domain-containing protein</fullName>
    </submittedName>
</protein>
<keyword evidence="2" id="KW-0808">Transferase</keyword>
<dbReference type="InterPro" id="IPR000241">
    <property type="entry name" value="RlmKL-like_Mtase"/>
</dbReference>
<dbReference type="InterPro" id="IPR029063">
    <property type="entry name" value="SAM-dependent_MTases_sf"/>
</dbReference>
<dbReference type="EMBL" id="JAAIWM010000006">
    <property type="protein sequence ID" value="NEY73240.1"/>
    <property type="molecule type" value="Genomic_DNA"/>
</dbReference>
<dbReference type="Pfam" id="PF01170">
    <property type="entry name" value="UPF0020"/>
    <property type="match status" value="1"/>
</dbReference>
<dbReference type="CDD" id="cd02440">
    <property type="entry name" value="AdoMet_MTases"/>
    <property type="match status" value="1"/>
</dbReference>
<reference evidence="2 3" key="1">
    <citation type="submission" date="2020-02" db="EMBL/GenBank/DDBJ databases">
        <title>Bacillus aquiflavi sp. nov., isolated from yellow water of strong flavor Chinese baijiu in Yibin region of China.</title>
        <authorList>
            <person name="Xie J."/>
        </authorList>
    </citation>
    <scope>NUCLEOTIDE SEQUENCE [LARGE SCALE GENOMIC DNA]</scope>
    <source>
        <strain evidence="2 3">SA4</strain>
    </source>
</reference>
<keyword evidence="3" id="KW-1185">Reference proteome</keyword>
<dbReference type="AlphaFoldDB" id="A0A6M0QCI6"/>
<comment type="caution">
    <text evidence="2">The sequence shown here is derived from an EMBL/GenBank/DDBJ whole genome shotgun (WGS) entry which is preliminary data.</text>
</comment>
<dbReference type="SUPFAM" id="SSF53335">
    <property type="entry name" value="S-adenosyl-L-methionine-dependent methyltransferases"/>
    <property type="match status" value="1"/>
</dbReference>
<dbReference type="PANTHER" id="PTHR14911:SF13">
    <property type="entry name" value="TRNA (GUANINE(6)-N2)-METHYLTRANSFERASE THUMP3"/>
    <property type="match status" value="1"/>
</dbReference>
<evidence type="ECO:0000313" key="3">
    <source>
        <dbReference type="Proteomes" id="UP000481043"/>
    </source>
</evidence>
<accession>A0A6M0QCI6</accession>
<feature type="domain" description="Ribosomal RNA large subunit methyltransferase K/L-like methyltransferase" evidence="1">
    <location>
        <begin position="134"/>
        <end position="244"/>
    </location>
</feature>
<name>A0A6M0QCI6_9BACI</name>